<gene>
    <name evidence="1" type="ORF">SAMN04488567_2599</name>
</gene>
<dbReference type="GO" id="GO:0004311">
    <property type="term" value="F:geranylgeranyl diphosphate synthase activity"/>
    <property type="evidence" value="ECO:0007669"/>
    <property type="project" value="InterPro"/>
</dbReference>
<proteinExistence type="predicted"/>
<dbReference type="SFLD" id="SFLDG01018">
    <property type="entry name" value="Squalene/Phytoene_Synthase_Lik"/>
    <property type="match status" value="1"/>
</dbReference>
<dbReference type="Proteomes" id="UP000198922">
    <property type="component" value="Unassembled WGS sequence"/>
</dbReference>
<dbReference type="InterPro" id="IPR044843">
    <property type="entry name" value="Trans_IPPS_bact-type"/>
</dbReference>
<dbReference type="SFLD" id="SFLDS00005">
    <property type="entry name" value="Isoprenoid_Synthase_Type_I"/>
    <property type="match status" value="1"/>
</dbReference>
<sequence>MSAPRPAEMRMSVAEITGGAGSSFRAGMRLLPPARRRAILAVYAFCRVIDDVVDGPAPAEEKRAALAAWAAELDAVGAGRAQSPVGRELQRAIARHGLPLAEFELVLEGMRMDLEGVVGPEQARLDAYVRRVAGAVGILSMHVFGAWRGAASQRFALALAEALQLTNILRDVEEDAAMGRLYLPAEILAEAGLPADPARIPGAPGLPVARRLLAVQARAAYGAAAREIAAHPRLRLAPALLMMGPYERLLRRIEADCERPPPRRSGLGKLVDGLRCLALNGQTS</sequence>
<protein>
    <submittedName>
        <fullName evidence="1">Farnesyl-diphosphate farnesyltransferase</fullName>
    </submittedName>
</protein>
<organism evidence="1 2">
    <name type="scientific">Limimaricola pyoseonensis</name>
    <dbReference type="NCBI Taxonomy" id="521013"/>
    <lineage>
        <taxon>Bacteria</taxon>
        <taxon>Pseudomonadati</taxon>
        <taxon>Pseudomonadota</taxon>
        <taxon>Alphaproteobacteria</taxon>
        <taxon>Rhodobacterales</taxon>
        <taxon>Paracoccaceae</taxon>
        <taxon>Limimaricola</taxon>
    </lineage>
</organism>
<evidence type="ECO:0000313" key="1">
    <source>
        <dbReference type="EMBL" id="SDE80205.1"/>
    </source>
</evidence>
<reference evidence="2" key="1">
    <citation type="submission" date="2016-10" db="EMBL/GenBank/DDBJ databases">
        <authorList>
            <person name="Varghese N."/>
            <person name="Submissions S."/>
        </authorList>
    </citation>
    <scope>NUCLEOTIDE SEQUENCE [LARGE SCALE GENOMIC DNA]</scope>
    <source>
        <strain evidence="2">DSM 21424</strain>
    </source>
</reference>
<dbReference type="AlphaFoldDB" id="A0A1G7FWT1"/>
<dbReference type="SFLD" id="SFLDG01212">
    <property type="entry name" value="Phytoene_synthase_like"/>
    <property type="match status" value="1"/>
</dbReference>
<dbReference type="EMBL" id="FNAT01000004">
    <property type="protein sequence ID" value="SDE80205.1"/>
    <property type="molecule type" value="Genomic_DNA"/>
</dbReference>
<dbReference type="RefSeq" id="WP_090112624.1">
    <property type="nucleotide sequence ID" value="NZ_FNAT01000004.1"/>
</dbReference>
<dbReference type="STRING" id="521013.SAMN04488567_2599"/>
<keyword evidence="2" id="KW-1185">Reference proteome</keyword>
<dbReference type="InterPro" id="IPR002060">
    <property type="entry name" value="Squ/phyt_synthse"/>
</dbReference>
<keyword evidence="1" id="KW-0808">Transferase</keyword>
<evidence type="ECO:0000313" key="2">
    <source>
        <dbReference type="Proteomes" id="UP000198922"/>
    </source>
</evidence>
<dbReference type="OrthoDB" id="9807580at2"/>
<dbReference type="SUPFAM" id="SSF48576">
    <property type="entry name" value="Terpenoid synthases"/>
    <property type="match status" value="1"/>
</dbReference>
<dbReference type="Gene3D" id="1.10.600.10">
    <property type="entry name" value="Farnesyl Diphosphate Synthase"/>
    <property type="match status" value="1"/>
</dbReference>
<name>A0A1G7FWT1_9RHOB</name>
<dbReference type="Pfam" id="PF00494">
    <property type="entry name" value="SQS_PSY"/>
    <property type="match status" value="1"/>
</dbReference>
<dbReference type="PANTHER" id="PTHR31480">
    <property type="entry name" value="BIFUNCTIONAL LYCOPENE CYCLASE/PHYTOENE SYNTHASE"/>
    <property type="match status" value="1"/>
</dbReference>
<dbReference type="InterPro" id="IPR008949">
    <property type="entry name" value="Isoprenoid_synthase_dom_sf"/>
</dbReference>
<accession>A0A1G7FWT1</accession>